<dbReference type="EMBL" id="JAEQNC010000012">
    <property type="protein sequence ID" value="MBL0374237.1"/>
    <property type="molecule type" value="Genomic_DNA"/>
</dbReference>
<protein>
    <submittedName>
        <fullName evidence="4">Acyl-CoA dehydrogenase family protein</fullName>
    </submittedName>
</protein>
<dbReference type="Gene3D" id="2.40.110.10">
    <property type="entry name" value="Butyryl-CoA Dehydrogenase, subunit A, domain 2"/>
    <property type="match status" value="1"/>
</dbReference>
<dbReference type="Pfam" id="PF02771">
    <property type="entry name" value="Acyl-CoA_dh_N"/>
    <property type="match status" value="1"/>
</dbReference>
<proteinExistence type="predicted"/>
<dbReference type="GO" id="GO:0050660">
    <property type="term" value="F:flavin adenine dinucleotide binding"/>
    <property type="evidence" value="ECO:0007669"/>
    <property type="project" value="InterPro"/>
</dbReference>
<organism evidence="4 5">
    <name type="scientific">Rhizobium setariae</name>
    <dbReference type="NCBI Taxonomy" id="2801340"/>
    <lineage>
        <taxon>Bacteria</taxon>
        <taxon>Pseudomonadati</taxon>
        <taxon>Pseudomonadota</taxon>
        <taxon>Alphaproteobacteria</taxon>
        <taxon>Hyphomicrobiales</taxon>
        <taxon>Rhizobiaceae</taxon>
        <taxon>Rhizobium/Agrobacterium group</taxon>
        <taxon>Rhizobium</taxon>
    </lineage>
</organism>
<dbReference type="PANTHER" id="PTHR43884:SF12">
    <property type="entry name" value="ISOVALERYL-COA DEHYDROGENASE, MITOCHONDRIAL-RELATED"/>
    <property type="match status" value="1"/>
</dbReference>
<dbReference type="PANTHER" id="PTHR43884">
    <property type="entry name" value="ACYL-COA DEHYDROGENASE"/>
    <property type="match status" value="1"/>
</dbReference>
<dbReference type="AlphaFoldDB" id="A0A936YSU6"/>
<dbReference type="InterPro" id="IPR009100">
    <property type="entry name" value="AcylCoA_DH/oxidase_NM_dom_sf"/>
</dbReference>
<dbReference type="InterPro" id="IPR013786">
    <property type="entry name" value="AcylCoA_DH/ox_N"/>
</dbReference>
<accession>A0A936YSU6</accession>
<sequence>MNAMPHEHHEAVRELVARAAALRPLLRDQQAATEANGYPTQKVYDAIVEAELFNILTPKRYGGYELNLDDFYRVVIEIARGCPETGWWFALGTGHSAQIASYFSAEAQAEIFGLRKNFQAPWSFAASNTSAEKVDGGYRVSGTWYYCSGVPYASHFMGNIPLPKKADTVGSPMLTIVVPDGSFTRLDNWGDLLGMKGSGSHGVTVKDVFVPERMTFSFNADEGLSSPTIGFGVHGNYLYSGLFAAFAEGGLSAMSTGLAYAAVDEYEELIATRNTPGASTLRALNPDYQRQLGMATALADSARAITLSGGAQYLENAKLCATGVEPFTTEKAMRMDGTYHTAERLAYEAIEILVRTASSTALKADGRLARYMRDILMTISRGHDQFEFRAAGIAKEILGRNRGLSF</sequence>
<dbReference type="SUPFAM" id="SSF56645">
    <property type="entry name" value="Acyl-CoA dehydrogenase NM domain-like"/>
    <property type="match status" value="1"/>
</dbReference>
<dbReference type="Gene3D" id="1.10.540.10">
    <property type="entry name" value="Acyl-CoA dehydrogenase/oxidase, N-terminal domain"/>
    <property type="match status" value="1"/>
</dbReference>
<keyword evidence="5" id="KW-1185">Reference proteome</keyword>
<dbReference type="InterPro" id="IPR013107">
    <property type="entry name" value="Acyl-CoA_DH_C"/>
</dbReference>
<dbReference type="RefSeq" id="WP_201662248.1">
    <property type="nucleotide sequence ID" value="NZ_JAEQNC010000012.1"/>
</dbReference>
<dbReference type="Pfam" id="PF08028">
    <property type="entry name" value="Acyl-CoA_dh_2"/>
    <property type="match status" value="1"/>
</dbReference>
<comment type="caution">
    <text evidence="4">The sequence shown here is derived from an EMBL/GenBank/DDBJ whole genome shotgun (WGS) entry which is preliminary data.</text>
</comment>
<evidence type="ECO:0000259" key="2">
    <source>
        <dbReference type="Pfam" id="PF02771"/>
    </source>
</evidence>
<dbReference type="Gene3D" id="1.20.140.10">
    <property type="entry name" value="Butyryl-CoA Dehydrogenase, subunit A, domain 3"/>
    <property type="match status" value="1"/>
</dbReference>
<gene>
    <name evidence="4" type="ORF">JJB09_19615</name>
</gene>
<dbReference type="InterPro" id="IPR037069">
    <property type="entry name" value="AcylCoA_DH/ox_N_sf"/>
</dbReference>
<dbReference type="PIRSF" id="PIRSF016578">
    <property type="entry name" value="HsaA"/>
    <property type="match status" value="1"/>
</dbReference>
<reference evidence="4" key="1">
    <citation type="submission" date="2021-01" db="EMBL/GenBank/DDBJ databases">
        <title>Rhizobium sp. strain KVB221 16S ribosomal RNA gene Genome sequencing and assembly.</title>
        <authorList>
            <person name="Kang M."/>
        </authorList>
    </citation>
    <scope>NUCLEOTIDE SEQUENCE</scope>
    <source>
        <strain evidence="4">KVB221</strain>
    </source>
</reference>
<keyword evidence="1" id="KW-0560">Oxidoreductase</keyword>
<evidence type="ECO:0000313" key="5">
    <source>
        <dbReference type="Proteomes" id="UP000633219"/>
    </source>
</evidence>
<feature type="domain" description="Acyl-CoA dehydrogenase C-terminal" evidence="3">
    <location>
        <begin position="251"/>
        <end position="376"/>
    </location>
</feature>
<name>A0A936YSU6_9HYPH</name>
<evidence type="ECO:0000256" key="1">
    <source>
        <dbReference type="ARBA" id="ARBA00023002"/>
    </source>
</evidence>
<evidence type="ECO:0000259" key="3">
    <source>
        <dbReference type="Pfam" id="PF08028"/>
    </source>
</evidence>
<dbReference type="InterPro" id="IPR046373">
    <property type="entry name" value="Acyl-CoA_Oxase/DH_mid-dom_sf"/>
</dbReference>
<dbReference type="GO" id="GO:0003995">
    <property type="term" value="F:acyl-CoA dehydrogenase activity"/>
    <property type="evidence" value="ECO:0007669"/>
    <property type="project" value="TreeGrafter"/>
</dbReference>
<evidence type="ECO:0000313" key="4">
    <source>
        <dbReference type="EMBL" id="MBL0374237.1"/>
    </source>
</evidence>
<dbReference type="Proteomes" id="UP000633219">
    <property type="component" value="Unassembled WGS sequence"/>
</dbReference>
<feature type="domain" description="Acyl-CoA dehydrogenase/oxidase N-terminal" evidence="2">
    <location>
        <begin position="7"/>
        <end position="109"/>
    </location>
</feature>